<name>A0A840XWJ7_9PROT</name>
<dbReference type="EMBL" id="JACIJE010000009">
    <property type="protein sequence ID" value="MBB5690999.1"/>
    <property type="molecule type" value="Genomic_DNA"/>
</dbReference>
<accession>A0A840XWJ7</accession>
<dbReference type="AlphaFoldDB" id="A0A840XWJ7"/>
<dbReference type="RefSeq" id="WP_184486396.1">
    <property type="nucleotide sequence ID" value="NZ_JAAEDJ010000030.1"/>
</dbReference>
<evidence type="ECO:0000313" key="2">
    <source>
        <dbReference type="Proteomes" id="UP000562254"/>
    </source>
</evidence>
<proteinExistence type="predicted"/>
<gene>
    <name evidence="1" type="ORF">FHS88_003142</name>
</gene>
<evidence type="ECO:0008006" key="3">
    <source>
        <dbReference type="Google" id="ProtNLM"/>
    </source>
</evidence>
<evidence type="ECO:0000313" key="1">
    <source>
        <dbReference type="EMBL" id="MBB5690999.1"/>
    </source>
</evidence>
<dbReference type="Proteomes" id="UP000562254">
    <property type="component" value="Unassembled WGS sequence"/>
</dbReference>
<sequence length="306" mass="31620">MAPSAVPDREVLALALAGRPPREVLRAAEHDLMARRAAPPDVAGCCAEALALVAGEHAEDAPMRATALAIARAVERHGAGFPPGKEPPYHDRHHQAEATLAMAWLAGFAHARGWLDRRTALLAVAAMAGHDLLHDGSAGGPRGVLEERSVEAAAAIGRAHGLDEAGIAQIARIIRATTWPWAEADAPDLACRLAREADLFGSILPCLGPRLARRLAVELAMAGQPDADAVASHASRLGLLRQIQEPSPAATALGLGWARERQIAAYAAVAQRLGAQPPLPEAGAAALDAMDEADAAALLAHAAAAA</sequence>
<comment type="caution">
    <text evidence="1">The sequence shown here is derived from an EMBL/GenBank/DDBJ whole genome shotgun (WGS) entry which is preliminary data.</text>
</comment>
<keyword evidence="2" id="KW-1185">Reference proteome</keyword>
<reference evidence="1 2" key="1">
    <citation type="submission" date="2020-08" db="EMBL/GenBank/DDBJ databases">
        <title>Genomic Encyclopedia of Type Strains, Phase IV (KMG-IV): sequencing the most valuable type-strain genomes for metagenomic binning, comparative biology and taxonomic classification.</title>
        <authorList>
            <person name="Goeker M."/>
        </authorList>
    </citation>
    <scope>NUCLEOTIDE SEQUENCE [LARGE SCALE GENOMIC DNA]</scope>
    <source>
        <strain evidence="1 2">DSM 25895</strain>
    </source>
</reference>
<protein>
    <recommendedName>
        <fullName evidence="3">HD domain-containing protein</fullName>
    </recommendedName>
</protein>
<organism evidence="1 2">
    <name type="scientific">Neoroseomonas alkaliterrae</name>
    <dbReference type="NCBI Taxonomy" id="1452450"/>
    <lineage>
        <taxon>Bacteria</taxon>
        <taxon>Pseudomonadati</taxon>
        <taxon>Pseudomonadota</taxon>
        <taxon>Alphaproteobacteria</taxon>
        <taxon>Acetobacterales</taxon>
        <taxon>Acetobacteraceae</taxon>
        <taxon>Neoroseomonas</taxon>
    </lineage>
</organism>
<dbReference type="SUPFAM" id="SSF109604">
    <property type="entry name" value="HD-domain/PDEase-like"/>
    <property type="match status" value="1"/>
</dbReference>